<dbReference type="eggNOG" id="COG1266">
    <property type="taxonomic scope" value="Bacteria"/>
</dbReference>
<feature type="compositionally biased region" description="Low complexity" evidence="1">
    <location>
        <begin position="44"/>
        <end position="53"/>
    </location>
</feature>
<keyword evidence="2" id="KW-1133">Transmembrane helix</keyword>
<dbReference type="InterPro" id="IPR003675">
    <property type="entry name" value="Rce1/LyrA-like_dom"/>
</dbReference>
<feature type="transmembrane region" description="Helical" evidence="2">
    <location>
        <begin position="171"/>
        <end position="190"/>
    </location>
</feature>
<keyword evidence="5" id="KW-1185">Reference proteome</keyword>
<feature type="domain" description="CAAX prenyl protease 2/Lysostaphin resistance protein A-like" evidence="3">
    <location>
        <begin position="77"/>
        <end position="156"/>
    </location>
</feature>
<protein>
    <submittedName>
        <fullName evidence="4">Putative membrane protein</fullName>
    </submittedName>
</protein>
<keyword evidence="2" id="KW-0812">Transmembrane</keyword>
<dbReference type="STRING" id="1179773.BN6_55440"/>
<keyword evidence="2" id="KW-0472">Membrane</keyword>
<dbReference type="AlphaFoldDB" id="K0K806"/>
<name>K0K806_SACES</name>
<gene>
    <name evidence="4" type="ordered locus">BN6_55440</name>
</gene>
<feature type="transmembrane region" description="Helical" evidence="2">
    <location>
        <begin position="143"/>
        <end position="165"/>
    </location>
</feature>
<sequence length="196" mass="21429">MPAVLRKSTLAEREEGSPWRGRVIGVRGTRPLRLPLQPPPTTPSPTTHTTPTRPADRRAWLHLDTPPTSPRPPDSYLRQRVHPGRPVAATLTTGLIWAVRRYPLAFVGYIEFENVAVGLTAWTVSFACQEVLLSWLRVRSGSAWTASLAHGGNNMMLALLVGFLLPDVDVLAVTVLITAPLAVLAAWVLATGRLRP</sequence>
<evidence type="ECO:0000313" key="5">
    <source>
        <dbReference type="Proteomes" id="UP000006281"/>
    </source>
</evidence>
<evidence type="ECO:0000256" key="1">
    <source>
        <dbReference type="SAM" id="MobiDB-lite"/>
    </source>
</evidence>
<proteinExistence type="predicted"/>
<dbReference type="EMBL" id="HE804045">
    <property type="protein sequence ID" value="CCH32803.1"/>
    <property type="molecule type" value="Genomic_DNA"/>
</dbReference>
<organism evidence="4 5">
    <name type="scientific">Saccharothrix espanaensis (strain ATCC 51144 / DSM 44229 / JCM 9112 / NBRC 15066 / NRRL 15764)</name>
    <dbReference type="NCBI Taxonomy" id="1179773"/>
    <lineage>
        <taxon>Bacteria</taxon>
        <taxon>Bacillati</taxon>
        <taxon>Actinomycetota</taxon>
        <taxon>Actinomycetes</taxon>
        <taxon>Pseudonocardiales</taxon>
        <taxon>Pseudonocardiaceae</taxon>
        <taxon>Saccharothrix</taxon>
    </lineage>
</organism>
<dbReference type="KEGG" id="sesp:BN6_55440"/>
<dbReference type="Proteomes" id="UP000006281">
    <property type="component" value="Chromosome"/>
</dbReference>
<evidence type="ECO:0000259" key="3">
    <source>
        <dbReference type="Pfam" id="PF02517"/>
    </source>
</evidence>
<dbReference type="GO" id="GO:0004175">
    <property type="term" value="F:endopeptidase activity"/>
    <property type="evidence" value="ECO:0007669"/>
    <property type="project" value="UniProtKB-ARBA"/>
</dbReference>
<accession>K0K806</accession>
<evidence type="ECO:0000313" key="4">
    <source>
        <dbReference type="EMBL" id="CCH32803.1"/>
    </source>
</evidence>
<feature type="region of interest" description="Disordered" evidence="1">
    <location>
        <begin position="1"/>
        <end position="79"/>
    </location>
</feature>
<dbReference type="Pfam" id="PF02517">
    <property type="entry name" value="Rce1-like"/>
    <property type="match status" value="1"/>
</dbReference>
<dbReference type="GO" id="GO:0080120">
    <property type="term" value="P:CAAX-box protein maturation"/>
    <property type="evidence" value="ECO:0007669"/>
    <property type="project" value="UniProtKB-ARBA"/>
</dbReference>
<evidence type="ECO:0000256" key="2">
    <source>
        <dbReference type="SAM" id="Phobius"/>
    </source>
</evidence>
<dbReference type="PATRIC" id="fig|1179773.3.peg.5585"/>
<reference evidence="4 5" key="1">
    <citation type="journal article" date="2012" name="BMC Genomics">
        <title>Complete genome sequence of Saccharothrix espanaensis DSM 44229T and comparison to the other completely sequenced Pseudonocardiaceae.</title>
        <authorList>
            <person name="Strobel T."/>
            <person name="Al-Dilaimi A."/>
            <person name="Blom J."/>
            <person name="Gessner A."/>
            <person name="Kalinowski J."/>
            <person name="Luzhetska M."/>
            <person name="Puhler A."/>
            <person name="Szczepanowski R."/>
            <person name="Bechthold A."/>
            <person name="Ruckert C."/>
        </authorList>
    </citation>
    <scope>NUCLEOTIDE SEQUENCE [LARGE SCALE GENOMIC DNA]</scope>
    <source>
        <strain evidence="5">ATCC 51144 / DSM 44229 / JCM 9112 / NBRC 15066 / NRRL 15764</strain>
    </source>
</reference>
<dbReference type="HOGENOM" id="CLU_1389344_0_0_11"/>